<proteinExistence type="predicted"/>
<evidence type="ECO:0000313" key="2">
    <source>
        <dbReference type="EMBL" id="GBO29265.1"/>
    </source>
</evidence>
<protein>
    <submittedName>
        <fullName evidence="2">Uncharacterized protein</fullName>
    </submittedName>
</protein>
<name>A0A4Y2VWK3_ARAVE</name>
<gene>
    <name evidence="2" type="ORF">AVEN_159601_1</name>
</gene>
<dbReference type="EMBL" id="BGPR01052428">
    <property type="protein sequence ID" value="GBO29265.1"/>
    <property type="molecule type" value="Genomic_DNA"/>
</dbReference>
<accession>A0A4Y2VWK3</accession>
<feature type="region of interest" description="Disordered" evidence="1">
    <location>
        <begin position="48"/>
        <end position="69"/>
    </location>
</feature>
<evidence type="ECO:0000313" key="3">
    <source>
        <dbReference type="Proteomes" id="UP000499080"/>
    </source>
</evidence>
<reference evidence="2 3" key="1">
    <citation type="journal article" date="2019" name="Sci. Rep.">
        <title>Orb-weaving spider Araneus ventricosus genome elucidates the spidroin gene catalogue.</title>
        <authorList>
            <person name="Kono N."/>
            <person name="Nakamura H."/>
            <person name="Ohtoshi R."/>
            <person name="Moran D.A.P."/>
            <person name="Shinohara A."/>
            <person name="Yoshida Y."/>
            <person name="Fujiwara M."/>
            <person name="Mori M."/>
            <person name="Tomita M."/>
            <person name="Arakawa K."/>
        </authorList>
    </citation>
    <scope>NUCLEOTIDE SEQUENCE [LARGE SCALE GENOMIC DNA]</scope>
</reference>
<comment type="caution">
    <text evidence="2">The sequence shown here is derived from an EMBL/GenBank/DDBJ whole genome shotgun (WGS) entry which is preliminary data.</text>
</comment>
<keyword evidence="3" id="KW-1185">Reference proteome</keyword>
<sequence>MACFVSCVDFVTGPEPMEVDDVSNDEEMEWEEAFLPPQVAPSFPLETATPVSARVSSPETEEPDNVRRKKKPCAGFKIKLSMSDRIMSINFRTIIKKTSEKLPFDKLETYSG</sequence>
<organism evidence="2 3">
    <name type="scientific">Araneus ventricosus</name>
    <name type="common">Orbweaver spider</name>
    <name type="synonym">Epeira ventricosa</name>
    <dbReference type="NCBI Taxonomy" id="182803"/>
    <lineage>
        <taxon>Eukaryota</taxon>
        <taxon>Metazoa</taxon>
        <taxon>Ecdysozoa</taxon>
        <taxon>Arthropoda</taxon>
        <taxon>Chelicerata</taxon>
        <taxon>Arachnida</taxon>
        <taxon>Araneae</taxon>
        <taxon>Araneomorphae</taxon>
        <taxon>Entelegynae</taxon>
        <taxon>Araneoidea</taxon>
        <taxon>Araneidae</taxon>
        <taxon>Araneus</taxon>
    </lineage>
</organism>
<evidence type="ECO:0000256" key="1">
    <source>
        <dbReference type="SAM" id="MobiDB-lite"/>
    </source>
</evidence>
<dbReference type="Proteomes" id="UP000499080">
    <property type="component" value="Unassembled WGS sequence"/>
</dbReference>
<dbReference type="AlphaFoldDB" id="A0A4Y2VWK3"/>